<dbReference type="Gene3D" id="2.160.10.10">
    <property type="entry name" value="Hexapeptide repeat proteins"/>
    <property type="match status" value="1"/>
</dbReference>
<sequence>MNETYDIREFLADPTNPRHIEGEVTCPASARGRVKINPVGNMAAKRFLTVRILADEVPGSIIIGMGPGSSDCTIHSGSRMIAKINFWRRASLTIGEGTTMNGVRLVVDEADVEIGKDTLWSDEIIVQSNDQHGLVDLADFKVIRSGRKHVRIGDHVWVGRRSLIMPDIEIGEGSVIGAASLVTKSVEPFTIVAGNPARVVRENATWCRSPKGFSEAEEAWVRARMPGQGGD</sequence>
<keyword evidence="6" id="KW-1185">Reference proteome</keyword>
<dbReference type="InterPro" id="IPR011004">
    <property type="entry name" value="Trimer_LpxA-like_sf"/>
</dbReference>
<proteinExistence type="predicted"/>
<dbReference type="InterPro" id="IPR018357">
    <property type="entry name" value="Hexapep_transf_CS"/>
</dbReference>
<dbReference type="EC" id="2.3.1.-" evidence="5"/>
<dbReference type="EMBL" id="CP031598">
    <property type="protein sequence ID" value="QEW24584.1"/>
    <property type="molecule type" value="Genomic_DNA"/>
</dbReference>
<dbReference type="SUPFAM" id="SSF51161">
    <property type="entry name" value="Trimeric LpxA-like enzymes"/>
    <property type="match status" value="1"/>
</dbReference>
<dbReference type="OrthoDB" id="9815592at2"/>
<evidence type="ECO:0000313" key="6">
    <source>
        <dbReference type="Proteomes" id="UP000051401"/>
    </source>
</evidence>
<dbReference type="KEGG" id="rid:RIdsm_00365"/>
<dbReference type="PATRIC" id="fig|540747.5.peg.5316"/>
<evidence type="ECO:0000256" key="1">
    <source>
        <dbReference type="ARBA" id="ARBA00022679"/>
    </source>
</evidence>
<keyword evidence="3 5" id="KW-0012">Acyltransferase</keyword>
<evidence type="ECO:0000313" key="5">
    <source>
        <dbReference type="EMBL" id="QEW24584.1"/>
    </source>
</evidence>
<dbReference type="InterPro" id="IPR001451">
    <property type="entry name" value="Hexapep"/>
</dbReference>
<dbReference type="PROSITE" id="PS00101">
    <property type="entry name" value="HEXAPEP_TRANSFERASES"/>
    <property type="match status" value="1"/>
</dbReference>
<dbReference type="EMBL" id="LAXI01000006">
    <property type="protein sequence ID" value="KRS17672.1"/>
    <property type="molecule type" value="Genomic_DNA"/>
</dbReference>
<reference evidence="4 6" key="1">
    <citation type="submission" date="2015-04" db="EMBL/GenBank/DDBJ databases">
        <title>The draft genome sequence of Roseovarius indicus B108T.</title>
        <authorList>
            <person name="Li G."/>
            <person name="Lai Q."/>
            <person name="Shao Z."/>
            <person name="Yan P."/>
        </authorList>
    </citation>
    <scope>NUCLEOTIDE SEQUENCE [LARGE SCALE GENOMIC DNA]</scope>
    <source>
        <strain evidence="4 6">B108</strain>
    </source>
</reference>
<dbReference type="InterPro" id="IPR051159">
    <property type="entry name" value="Hexapeptide_acetyltransf"/>
</dbReference>
<dbReference type="AlphaFoldDB" id="A0A0T5P9H7"/>
<dbReference type="PANTHER" id="PTHR23416">
    <property type="entry name" value="SIALIC ACID SYNTHASE-RELATED"/>
    <property type="match status" value="1"/>
</dbReference>
<dbReference type="STRING" id="540747.SAMN04488031_107156"/>
<keyword evidence="2" id="KW-0677">Repeat</keyword>
<accession>A0A0T5P9H7</accession>
<evidence type="ECO:0000313" key="4">
    <source>
        <dbReference type="EMBL" id="KRS17672.1"/>
    </source>
</evidence>
<evidence type="ECO:0000313" key="7">
    <source>
        <dbReference type="Proteomes" id="UP000325785"/>
    </source>
</evidence>
<dbReference type="Pfam" id="PF00132">
    <property type="entry name" value="Hexapep"/>
    <property type="match status" value="1"/>
</dbReference>
<reference evidence="5 7" key="2">
    <citation type="submission" date="2018-08" db="EMBL/GenBank/DDBJ databases">
        <title>Genetic Globetrotter - A new plasmid hitch-hiking vast phylogenetic and geographic distances.</title>
        <authorList>
            <person name="Vollmers J."/>
            <person name="Petersen J."/>
        </authorList>
    </citation>
    <scope>NUCLEOTIDE SEQUENCE [LARGE SCALE GENOMIC DNA]</scope>
    <source>
        <strain evidence="5 7">DSM 26383</strain>
    </source>
</reference>
<keyword evidence="1 5" id="KW-0808">Transferase</keyword>
<evidence type="ECO:0000256" key="2">
    <source>
        <dbReference type="ARBA" id="ARBA00022737"/>
    </source>
</evidence>
<organism evidence="4 6">
    <name type="scientific">Roseovarius indicus</name>
    <dbReference type="NCBI Taxonomy" id="540747"/>
    <lineage>
        <taxon>Bacteria</taxon>
        <taxon>Pseudomonadati</taxon>
        <taxon>Pseudomonadota</taxon>
        <taxon>Alphaproteobacteria</taxon>
        <taxon>Rhodobacterales</taxon>
        <taxon>Roseobacteraceae</taxon>
        <taxon>Roseovarius</taxon>
    </lineage>
</organism>
<dbReference type="GO" id="GO:0016746">
    <property type="term" value="F:acyltransferase activity"/>
    <property type="evidence" value="ECO:0007669"/>
    <property type="project" value="UniProtKB-KW"/>
</dbReference>
<dbReference type="Proteomes" id="UP000325785">
    <property type="component" value="Chromosome"/>
</dbReference>
<evidence type="ECO:0000256" key="3">
    <source>
        <dbReference type="ARBA" id="ARBA00023315"/>
    </source>
</evidence>
<protein>
    <submittedName>
        <fullName evidence="5">Virginiamycin A acetyltransferase</fullName>
        <ecNumber evidence="5">2.3.1.-</ecNumber>
    </submittedName>
</protein>
<dbReference type="CDD" id="cd04647">
    <property type="entry name" value="LbH_MAT_like"/>
    <property type="match status" value="1"/>
</dbReference>
<name>A0A0T5P9H7_9RHOB</name>
<dbReference type="Proteomes" id="UP000051401">
    <property type="component" value="Unassembled WGS sequence"/>
</dbReference>
<gene>
    <name evidence="5" type="primary">vat</name>
    <name evidence="5" type="ORF">RIdsm_00365</name>
    <name evidence="4" type="ORF">XM52_11695</name>
</gene>